<gene>
    <name evidence="2" type="ORF">B2J93_3722</name>
</gene>
<feature type="region of interest" description="Disordered" evidence="1">
    <location>
        <begin position="614"/>
        <end position="635"/>
    </location>
</feature>
<dbReference type="AlphaFoldDB" id="A0A218YWY3"/>
<dbReference type="InParanoid" id="A0A218YWY3"/>
<accession>A0A218YWY3</accession>
<reference evidence="2 3" key="1">
    <citation type="submission" date="2017-04" db="EMBL/GenBank/DDBJ databases">
        <title>Draft genome sequence of Marssonina coronaria NL1: causal agent of apple blotch.</title>
        <authorList>
            <person name="Cheng Q."/>
        </authorList>
    </citation>
    <scope>NUCLEOTIDE SEQUENCE [LARGE SCALE GENOMIC DNA]</scope>
    <source>
        <strain evidence="2 3">NL1</strain>
    </source>
</reference>
<feature type="compositionally biased region" description="Polar residues" evidence="1">
    <location>
        <begin position="112"/>
        <end position="130"/>
    </location>
</feature>
<name>A0A218YWY3_9HELO</name>
<keyword evidence="3" id="KW-1185">Reference proteome</keyword>
<dbReference type="OrthoDB" id="5366531at2759"/>
<evidence type="ECO:0008006" key="4">
    <source>
        <dbReference type="Google" id="ProtNLM"/>
    </source>
</evidence>
<protein>
    <recommendedName>
        <fullName evidence="4">Pentatricopeptide repeat domain-containing protein</fullName>
    </recommendedName>
</protein>
<dbReference type="STRING" id="503106.A0A218YWY3"/>
<dbReference type="EMBL" id="MZNU01000330">
    <property type="protein sequence ID" value="OWP00311.1"/>
    <property type="molecule type" value="Genomic_DNA"/>
</dbReference>
<proteinExistence type="predicted"/>
<evidence type="ECO:0000313" key="3">
    <source>
        <dbReference type="Proteomes" id="UP000242519"/>
    </source>
</evidence>
<comment type="caution">
    <text evidence="2">The sequence shown here is derived from an EMBL/GenBank/DDBJ whole genome shotgun (WGS) entry which is preliminary data.</text>
</comment>
<dbReference type="Proteomes" id="UP000242519">
    <property type="component" value="Unassembled WGS sequence"/>
</dbReference>
<evidence type="ECO:0000313" key="2">
    <source>
        <dbReference type="EMBL" id="OWP00311.1"/>
    </source>
</evidence>
<evidence type="ECO:0000256" key="1">
    <source>
        <dbReference type="SAM" id="MobiDB-lite"/>
    </source>
</evidence>
<organism evidence="2 3">
    <name type="scientific">Diplocarpon coronariae</name>
    <dbReference type="NCBI Taxonomy" id="2795749"/>
    <lineage>
        <taxon>Eukaryota</taxon>
        <taxon>Fungi</taxon>
        <taxon>Dikarya</taxon>
        <taxon>Ascomycota</taxon>
        <taxon>Pezizomycotina</taxon>
        <taxon>Leotiomycetes</taxon>
        <taxon>Helotiales</taxon>
        <taxon>Drepanopezizaceae</taxon>
        <taxon>Diplocarpon</taxon>
    </lineage>
</organism>
<feature type="region of interest" description="Disordered" evidence="1">
    <location>
        <begin position="35"/>
        <end position="57"/>
    </location>
</feature>
<feature type="region of interest" description="Disordered" evidence="1">
    <location>
        <begin position="104"/>
        <end position="139"/>
    </location>
</feature>
<sequence>MLPALQRLVARLAARELRILAGSEAAVSRDVLASTESVGHRNGACGRQSGEGPGRKRGFASIAVAAKEEDNREERGTTGLDPKLLCEKGLPSCEGTWTYNASKRTLGEDGRSSMTSESQTRLEQLSTENPTAPMPNTGWSLVHHRASTTRRSYLGPSWKEEMWTHQQLDFQTNLEAPPSPGRYRFLDSAMHRHDLHLWALFLRYRKRIYGSEGVRMFWVAMSARGIRIPTSGSLADQFWSTFVDLGLGDAGVLKEILNYADTILRNEGKQWTKLYSRIVSKFLTSQRGHLAQQWHAKLIQNYPPGQRAFAEMCHHVVIRSGDLTSLKNIYLKSPYRNIYAQVIPTLCDQGHYKAALKWHKFLIHRGDVPSATRLAHQLVQYLNTYEPANAENVIKDLAAAGVASAGEMSQGAKISREMMNLIHGKTFNIPVKEYNDEMGARWFATQWISSDAVIKGVIALGVQEIGPLSLQAMALRESQLENIYPRIEQLKAGGVSIGKTLYARAVESFSRDGKFDFLAGLLSSDQHPGELEDFELQENLLLSYARAGDWPQYRRTLEIRLIKSPKPEVDKRNIELRIIIANGDSSAILDGVEDMVIHGIEFKRKTIVHLIRSTLGPRRPGRHPTQSQHGSDGTLGHGTDLDAILTMLKSIVRSGSFVEPKQWHEIIRRLGMTGQLQTLGNLCLWLASMYGPANTASGFPDAANYRVPASVPTSNLSHPLRTLFPPSLQRAIIEWGFITNIRHQNPFPVSVGREILSRAGDSCSVTFGIHLLQRLNKLGVEIDGKAARKAIFDRLITYYGPGVSNRPYNETFRHRLGALERLAREIDRALGGEYFSAAGVGLSEMLEGRAMTRLRRIARRNERNKRNQMKAWNAVKAGKDGVKTRNLKIERMRIHPEWGWTWSKRGREN</sequence>